<dbReference type="CDD" id="cd03062">
    <property type="entry name" value="TRX_Fd_Sucrase"/>
    <property type="match status" value="1"/>
</dbReference>
<dbReference type="EMBL" id="KI392567">
    <property type="protein sequence ID" value="ERN13775.1"/>
    <property type="molecule type" value="Genomic_DNA"/>
</dbReference>
<keyword evidence="2" id="KW-0472">Membrane</keyword>
<evidence type="ECO:0000313" key="3">
    <source>
        <dbReference type="EMBL" id="ERN13775.1"/>
    </source>
</evidence>
<dbReference type="FunFam" id="3.40.30.10:FF:000213">
    <property type="entry name" value="APD1p protein"/>
    <property type="match status" value="1"/>
</dbReference>
<evidence type="ECO:0000256" key="1">
    <source>
        <dbReference type="SAM" id="MobiDB-lite"/>
    </source>
</evidence>
<dbReference type="InterPro" id="IPR036249">
    <property type="entry name" value="Thioredoxin-like_sf"/>
</dbReference>
<evidence type="ECO:0000313" key="4">
    <source>
        <dbReference type="Proteomes" id="UP000017836"/>
    </source>
</evidence>
<dbReference type="InterPro" id="IPR009737">
    <property type="entry name" value="Aim32/Apd1-like"/>
</dbReference>
<dbReference type="PANTHER" id="PTHR31902">
    <property type="entry name" value="ACTIN PATCHES DISTAL PROTEIN 1"/>
    <property type="match status" value="1"/>
</dbReference>
<dbReference type="STRING" id="13333.W1Q0W3"/>
<reference evidence="4" key="1">
    <citation type="journal article" date="2013" name="Science">
        <title>The Amborella genome and the evolution of flowering plants.</title>
        <authorList>
            <consortium name="Amborella Genome Project"/>
        </authorList>
    </citation>
    <scope>NUCLEOTIDE SEQUENCE [LARGE SCALE GENOMIC DNA]</scope>
</reference>
<dbReference type="KEGG" id="atr:18442022"/>
<dbReference type="OrthoDB" id="10253744at2759"/>
<keyword evidence="2" id="KW-1133">Transmembrane helix</keyword>
<organism evidence="3 4">
    <name type="scientific">Amborella trichopoda</name>
    <dbReference type="NCBI Taxonomy" id="13333"/>
    <lineage>
        <taxon>Eukaryota</taxon>
        <taxon>Viridiplantae</taxon>
        <taxon>Streptophyta</taxon>
        <taxon>Embryophyta</taxon>
        <taxon>Tracheophyta</taxon>
        <taxon>Spermatophyta</taxon>
        <taxon>Magnoliopsida</taxon>
        <taxon>Amborellales</taxon>
        <taxon>Amborellaceae</taxon>
        <taxon>Amborella</taxon>
    </lineage>
</organism>
<sequence length="405" mass="45000">MAAPFSDNTPPLLSSSSSFSRTGSESSINPSSFQNATFTSESSGHERELEELGFQRSEMYQLPLVGTVDSYERHLFLCYKNPESWPSHVEASEFDRLPRLLAAAIKSRKNDIKKKTRLTICEGRDGTEASNGDVLIFPDMIRYRGLTHFDVDSFVEDVIVKGKEWLSRTPDVLTGSHVFVCAHGSRDRRCGFCGPVLVKKFKEEVEARQLSGQVFISPCSHIGGHKYAGNVIIFCLNIGGEVTGHWYGYVTPADVSVLLDQHMGKGEVVDRLWRGQMGLSKEEQKRARDQRLQLIGNKAYANGIFPEKTEKECNERPPQINGVSCCGEIGKTSCCQDGKPQEVLTALGSDKKAARSSIKNKSTRGKIDLFPWLDTWEREDTFAALAVIGAVASVTVAYCIYKRSH</sequence>
<dbReference type="Proteomes" id="UP000017836">
    <property type="component" value="Unassembled WGS sequence"/>
</dbReference>
<keyword evidence="2" id="KW-0812">Transmembrane</keyword>
<dbReference type="SUPFAM" id="SSF52833">
    <property type="entry name" value="Thioredoxin-like"/>
    <property type="match status" value="1"/>
</dbReference>
<feature type="compositionally biased region" description="Polar residues" evidence="1">
    <location>
        <begin position="28"/>
        <end position="42"/>
    </location>
</feature>
<feature type="transmembrane region" description="Helical" evidence="2">
    <location>
        <begin position="382"/>
        <end position="401"/>
    </location>
</feature>
<proteinExistence type="predicted"/>
<protein>
    <submittedName>
        <fullName evidence="3">Uncharacterized protein</fullName>
    </submittedName>
</protein>
<name>W1Q0W3_AMBTC</name>
<dbReference type="eggNOG" id="ENOG502QS3W">
    <property type="taxonomic scope" value="Eukaryota"/>
</dbReference>
<feature type="compositionally biased region" description="Polar residues" evidence="1">
    <location>
        <begin position="1"/>
        <end position="13"/>
    </location>
</feature>
<accession>W1Q0W3</accession>
<feature type="region of interest" description="Disordered" evidence="1">
    <location>
        <begin position="1"/>
        <end position="49"/>
    </location>
</feature>
<dbReference type="PANTHER" id="PTHR31902:SF14">
    <property type="entry name" value="ACTIN PATCHES DISTAL PROTEIN 1"/>
    <property type="match status" value="1"/>
</dbReference>
<dbReference type="Pfam" id="PF06999">
    <property type="entry name" value="Suc_Fer-like"/>
    <property type="match status" value="1"/>
</dbReference>
<dbReference type="OMA" id="HIGGSQY"/>
<keyword evidence="4" id="KW-1185">Reference proteome</keyword>
<dbReference type="Gene3D" id="3.40.30.10">
    <property type="entry name" value="Glutaredoxin"/>
    <property type="match status" value="2"/>
</dbReference>
<feature type="compositionally biased region" description="Low complexity" evidence="1">
    <location>
        <begin position="14"/>
        <end position="27"/>
    </location>
</feature>
<dbReference type="AlphaFoldDB" id="W1Q0W3"/>
<dbReference type="Gramene" id="ERN13775">
    <property type="protein sequence ID" value="ERN13775"/>
    <property type="gene ID" value="AMTR_s00049p00194600"/>
</dbReference>
<gene>
    <name evidence="3" type="ORF">AMTR_s00049p00194600</name>
</gene>
<dbReference type="HOGENOM" id="CLU_048363_1_0_1"/>
<evidence type="ECO:0000256" key="2">
    <source>
        <dbReference type="SAM" id="Phobius"/>
    </source>
</evidence>